<gene>
    <name evidence="2" type="ORF">VP01_1529g2</name>
</gene>
<organism evidence="2 3">
    <name type="scientific">Puccinia sorghi</name>
    <dbReference type="NCBI Taxonomy" id="27349"/>
    <lineage>
        <taxon>Eukaryota</taxon>
        <taxon>Fungi</taxon>
        <taxon>Dikarya</taxon>
        <taxon>Basidiomycota</taxon>
        <taxon>Pucciniomycotina</taxon>
        <taxon>Pucciniomycetes</taxon>
        <taxon>Pucciniales</taxon>
        <taxon>Pucciniaceae</taxon>
        <taxon>Puccinia</taxon>
    </lineage>
</organism>
<feature type="compositionally biased region" description="Low complexity" evidence="1">
    <location>
        <begin position="485"/>
        <end position="497"/>
    </location>
</feature>
<feature type="region of interest" description="Disordered" evidence="1">
    <location>
        <begin position="462"/>
        <end position="508"/>
    </location>
</feature>
<proteinExistence type="predicted"/>
<dbReference type="EMBL" id="LAVV01005886">
    <property type="protein sequence ID" value="KNZ60609.1"/>
    <property type="molecule type" value="Genomic_DNA"/>
</dbReference>
<keyword evidence="3" id="KW-1185">Reference proteome</keyword>
<evidence type="ECO:0000313" key="3">
    <source>
        <dbReference type="Proteomes" id="UP000037035"/>
    </source>
</evidence>
<feature type="compositionally biased region" description="Polar residues" evidence="1">
    <location>
        <begin position="475"/>
        <end position="484"/>
    </location>
</feature>
<sequence>MADLDPNADHTSATHSISISHITSNPDSIGLNLNTVLKRFTGSFAQPELAETGANYTFLDINVSTQWNLTNMFQCAVKLHKSCIKLRKSCIKLRKSCMHFCNEDNNAAKHHFSAAKWTQLTSLMQLLEPLCEATKMLCASNYQTLNKALPIYIVLCKHLQRVQRGLYRAAFLTLSRSQFMSNDKIFIGKFNNLSTDDILELFCSTAKEFAEKYRTNPQEPIIPSSFQITTSKKKTSSLFYSKLYQADQIDKAPDKIKSKIAILEKSTKEPSYFIKRWLIASLPFQPQARLLNGSSLKVAISSLGSGLHSNQNQLRSSSHRIKFHTGQYIFKTLNMTYHTQSLAHCAKTPISRVKKCHPGHLHPGGGKYPGLVVWGTALSRAEPGPRDFWLCEFSRLHGFLEIQQTAPLKVVLGPSSVTSPYFDVISQQIQLRKQDVSNKKILDPSLEQYTMEFPDLPTLHLQLPPSAPPDPPSSEQVPTRSSTVAASNSKWSASDSSTQTVKKKSNKGKKYGGGIIHLRLRKQLEISSVSNFLPGSSGKLMDIVFGSGNKLIKLLVSLIFMIIFQ</sequence>
<protein>
    <submittedName>
        <fullName evidence="2">Uncharacterized protein</fullName>
    </submittedName>
</protein>
<name>A0A0L6VIR8_9BASI</name>
<evidence type="ECO:0000256" key="1">
    <source>
        <dbReference type="SAM" id="MobiDB-lite"/>
    </source>
</evidence>
<comment type="caution">
    <text evidence="2">The sequence shown here is derived from an EMBL/GenBank/DDBJ whole genome shotgun (WGS) entry which is preliminary data.</text>
</comment>
<dbReference type="Proteomes" id="UP000037035">
    <property type="component" value="Unassembled WGS sequence"/>
</dbReference>
<evidence type="ECO:0000313" key="2">
    <source>
        <dbReference type="EMBL" id="KNZ60609.1"/>
    </source>
</evidence>
<dbReference type="AlphaFoldDB" id="A0A0L6VIR8"/>
<dbReference type="VEuPathDB" id="FungiDB:VP01_1529g2"/>
<reference evidence="2 3" key="1">
    <citation type="submission" date="2015-08" db="EMBL/GenBank/DDBJ databases">
        <title>Next Generation Sequencing and Analysis of the Genome of Puccinia sorghi L Schw, the Causal Agent of Maize Common Rust.</title>
        <authorList>
            <person name="Rochi L."/>
            <person name="Burguener G."/>
            <person name="Darino M."/>
            <person name="Turjanski A."/>
            <person name="Kreff E."/>
            <person name="Dieguez M.J."/>
            <person name="Sacco F."/>
        </authorList>
    </citation>
    <scope>NUCLEOTIDE SEQUENCE [LARGE SCALE GENOMIC DNA]</scope>
    <source>
        <strain evidence="2 3">RO10H11247</strain>
    </source>
</reference>
<accession>A0A0L6VIR8</accession>